<feature type="chain" id="PRO_5046534839" description="T9SS type A sorting domain-containing protein" evidence="1">
    <location>
        <begin position="20"/>
        <end position="865"/>
    </location>
</feature>
<evidence type="ECO:0008006" key="4">
    <source>
        <dbReference type="Google" id="ProtNLM"/>
    </source>
</evidence>
<evidence type="ECO:0000256" key="1">
    <source>
        <dbReference type="SAM" id="SignalP"/>
    </source>
</evidence>
<dbReference type="InterPro" id="IPR030916">
    <property type="entry name" value="ELWxxDGT_rpt"/>
</dbReference>
<gene>
    <name evidence="2" type="ORF">GCM10023184_27730</name>
</gene>
<reference evidence="3" key="1">
    <citation type="journal article" date="2019" name="Int. J. Syst. Evol. Microbiol.">
        <title>The Global Catalogue of Microorganisms (GCM) 10K type strain sequencing project: providing services to taxonomists for standard genome sequencing and annotation.</title>
        <authorList>
            <consortium name="The Broad Institute Genomics Platform"/>
            <consortium name="The Broad Institute Genome Sequencing Center for Infectious Disease"/>
            <person name="Wu L."/>
            <person name="Ma J."/>
        </authorList>
    </citation>
    <scope>NUCLEOTIDE SEQUENCE [LARGE SCALE GENOMIC DNA]</scope>
    <source>
        <strain evidence="3">JCM 17919</strain>
    </source>
</reference>
<keyword evidence="1" id="KW-0732">Signal</keyword>
<comment type="caution">
    <text evidence="2">The sequence shown here is derived from an EMBL/GenBank/DDBJ whole genome shotgun (WGS) entry which is preliminary data.</text>
</comment>
<sequence length="865" mass="90233">MRFCYLLALSLASALPASAQNPVLIKSVSSTTLEPESDALVNKQRPWNGKVFYAGKGSSTQAILAVTDGTAAGTVVVKDLGDVGGVDGVYPAQDFVYVTTMKSTIVSFPPLVVNYERRLWRTDGTAAGTVLLKAFPATGSTLQTGTYYSDALSSVNYSISGNTIYFGGFDAASGNELWKSDGTASGTAMVKDVNPGTANSNPSGFCKVGSVVCFFATDGTAASYQLWKTDGTAGGTEILTRINTTAQSIAEFSAGLYRGKMYFWANDGNSGAEVWYTDGTPAGTQLLKETIAGNNAFTGSGGFRTDLNFIQDDRYLYFPSERSKYVWRTDGTTAGTIQLNSTALSSQTIAGASARGNRIYWLDNTTTLYTSDGTAAGTRKVIDNLSQAGQLYSYKGAAWMQARPPAAIFDAEPWRSDGTAANTARALDVYPGSGSSSPFGYFELNGYLYFFASNSAGKHLFRYLGDMTFNGSIAGGRWRDSANWNSGMPPGFTDTAYLPAGLTAEVSANRAYAGQLVLGAGSSISLAAITDTLFIARGIAGGSSTGAGVTVFRGMGSDTVRIGGAFSAARLHVAGIAALNAPLSVGSSLDLAPGARVLANDQNLTLTGNTSAITGAGPSAYIVTNGTGSLVQEGLGPSGRSGAVTFPIGTATHFNPATLTNAGTTDAFRARVQPGVSPSYSGESATGSNFVGNVVNSTWMLGEGTPGGSDVTVSLQWNAAQELAGFNRAGSQVGHYRNGAWQLGTAGAATGSDPYTRSESGITSFSPFSVFTGNGVQVGTAIGTPEANPQGIRLRQSGNRLYVDLRKPLPRVQAQLLTMSGQVLFSGSYRQQQQLTLTLPPVTGFYLLVLRDENGLLYSGRVLGR</sequence>
<dbReference type="EMBL" id="BAABGY010000008">
    <property type="protein sequence ID" value="GAA4334013.1"/>
    <property type="molecule type" value="Genomic_DNA"/>
</dbReference>
<feature type="signal peptide" evidence="1">
    <location>
        <begin position="1"/>
        <end position="19"/>
    </location>
</feature>
<evidence type="ECO:0000313" key="3">
    <source>
        <dbReference type="Proteomes" id="UP001501725"/>
    </source>
</evidence>
<dbReference type="RefSeq" id="WP_345256357.1">
    <property type="nucleotide sequence ID" value="NZ_BAABGY010000008.1"/>
</dbReference>
<name>A0ABP8H3W9_9BACT</name>
<accession>A0ABP8H3W9</accession>
<proteinExistence type="predicted"/>
<keyword evidence="3" id="KW-1185">Reference proteome</keyword>
<dbReference type="Proteomes" id="UP001501725">
    <property type="component" value="Unassembled WGS sequence"/>
</dbReference>
<evidence type="ECO:0000313" key="2">
    <source>
        <dbReference type="EMBL" id="GAA4334013.1"/>
    </source>
</evidence>
<organism evidence="2 3">
    <name type="scientific">Flaviaesturariibacter amylovorans</name>
    <dbReference type="NCBI Taxonomy" id="1084520"/>
    <lineage>
        <taxon>Bacteria</taxon>
        <taxon>Pseudomonadati</taxon>
        <taxon>Bacteroidota</taxon>
        <taxon>Chitinophagia</taxon>
        <taxon>Chitinophagales</taxon>
        <taxon>Chitinophagaceae</taxon>
        <taxon>Flaviaestuariibacter</taxon>
    </lineage>
</organism>
<dbReference type="InterPro" id="IPR011048">
    <property type="entry name" value="Haem_d1_sf"/>
</dbReference>
<protein>
    <recommendedName>
        <fullName evidence="4">T9SS type A sorting domain-containing protein</fullName>
    </recommendedName>
</protein>
<dbReference type="NCBIfam" id="TIGR04534">
    <property type="entry name" value="ELWxxDGT_rpt"/>
    <property type="match status" value="1"/>
</dbReference>
<dbReference type="SUPFAM" id="SSF51004">
    <property type="entry name" value="C-terminal (heme d1) domain of cytochrome cd1-nitrite reductase"/>
    <property type="match status" value="1"/>
</dbReference>